<accession>A0AAD8NZ70</accession>
<dbReference type="EMBL" id="JAUHHV010000004">
    <property type="protein sequence ID" value="KAK1426226.1"/>
    <property type="molecule type" value="Genomic_DNA"/>
</dbReference>
<keyword evidence="1" id="KW-0732">Signal</keyword>
<sequence>MAAKMTITCLLMFAITLSMTEFAMCHLLKSSVTCLDCPTSSDLAGIKILVKCNKVKNLVMATTNEHGVFETQLPSSNCQAKILGGPKQLYVSRNTMITNIMKVHDTASYTTSQPLSFYTSCPLSQNQDGKCGARNDAVGKNIGSSKTIDVPLPKEWGLAPSSYYVPFVPIIGIP</sequence>
<evidence type="ECO:0000313" key="3">
    <source>
        <dbReference type="Proteomes" id="UP001229421"/>
    </source>
</evidence>
<comment type="caution">
    <text evidence="2">The sequence shown here is derived from an EMBL/GenBank/DDBJ whole genome shotgun (WGS) entry which is preliminary data.</text>
</comment>
<keyword evidence="3" id="KW-1185">Reference proteome</keyword>
<gene>
    <name evidence="2" type="ORF">QVD17_14895</name>
</gene>
<protein>
    <recommendedName>
        <fullName evidence="4">Pollen Ole e 1 allergen and extensin family protein</fullName>
    </recommendedName>
</protein>
<organism evidence="2 3">
    <name type="scientific">Tagetes erecta</name>
    <name type="common">African marigold</name>
    <dbReference type="NCBI Taxonomy" id="13708"/>
    <lineage>
        <taxon>Eukaryota</taxon>
        <taxon>Viridiplantae</taxon>
        <taxon>Streptophyta</taxon>
        <taxon>Embryophyta</taxon>
        <taxon>Tracheophyta</taxon>
        <taxon>Spermatophyta</taxon>
        <taxon>Magnoliopsida</taxon>
        <taxon>eudicotyledons</taxon>
        <taxon>Gunneridae</taxon>
        <taxon>Pentapetalae</taxon>
        <taxon>asterids</taxon>
        <taxon>campanulids</taxon>
        <taxon>Asterales</taxon>
        <taxon>Asteraceae</taxon>
        <taxon>Asteroideae</taxon>
        <taxon>Heliantheae alliance</taxon>
        <taxon>Tageteae</taxon>
        <taxon>Tagetes</taxon>
    </lineage>
</organism>
<reference evidence="2" key="1">
    <citation type="journal article" date="2023" name="bioRxiv">
        <title>Improved chromosome-level genome assembly for marigold (Tagetes erecta).</title>
        <authorList>
            <person name="Jiang F."/>
            <person name="Yuan L."/>
            <person name="Wang S."/>
            <person name="Wang H."/>
            <person name="Xu D."/>
            <person name="Wang A."/>
            <person name="Fan W."/>
        </authorList>
    </citation>
    <scope>NUCLEOTIDE SEQUENCE</scope>
    <source>
        <strain evidence="2">WSJ</strain>
        <tissue evidence="2">Leaf</tissue>
    </source>
</reference>
<feature type="signal peptide" evidence="1">
    <location>
        <begin position="1"/>
        <end position="25"/>
    </location>
</feature>
<dbReference type="AlphaFoldDB" id="A0AAD8NZ70"/>
<proteinExistence type="predicted"/>
<evidence type="ECO:0008006" key="4">
    <source>
        <dbReference type="Google" id="ProtNLM"/>
    </source>
</evidence>
<dbReference type="Proteomes" id="UP001229421">
    <property type="component" value="Unassembled WGS sequence"/>
</dbReference>
<evidence type="ECO:0000313" key="2">
    <source>
        <dbReference type="EMBL" id="KAK1426226.1"/>
    </source>
</evidence>
<feature type="chain" id="PRO_5042034782" description="Pollen Ole e 1 allergen and extensin family protein" evidence="1">
    <location>
        <begin position="26"/>
        <end position="174"/>
    </location>
</feature>
<name>A0AAD8NZ70_TARER</name>
<evidence type="ECO:0000256" key="1">
    <source>
        <dbReference type="SAM" id="SignalP"/>
    </source>
</evidence>